<dbReference type="RefSeq" id="WP_091675038.1">
    <property type="nucleotide sequence ID" value="NZ_FOKG01000013.1"/>
</dbReference>
<name>A0A1I1BIF9_9PSEU</name>
<dbReference type="InterPro" id="IPR009003">
    <property type="entry name" value="Peptidase_S1_PA"/>
</dbReference>
<feature type="compositionally biased region" description="Polar residues" evidence="4">
    <location>
        <begin position="62"/>
        <end position="78"/>
    </location>
</feature>
<dbReference type="Pfam" id="PF17820">
    <property type="entry name" value="PDZ_6"/>
    <property type="match status" value="1"/>
</dbReference>
<dbReference type="PROSITE" id="PS50106">
    <property type="entry name" value="PDZ"/>
    <property type="match status" value="1"/>
</dbReference>
<feature type="region of interest" description="Disordered" evidence="4">
    <location>
        <begin position="166"/>
        <end position="185"/>
    </location>
</feature>
<feature type="domain" description="PDZ" evidence="6">
    <location>
        <begin position="394"/>
        <end position="474"/>
    </location>
</feature>
<sequence length="488" mass="48061">MTENDPTAQDRQAATPEEPGTVERGGWPAQDDASTPPRGVPAAGGQPAPGAWSPGAEHQADAQPSQQQPLGAESQGTNPYAGPGQAGGYPAAPGMSEQVHYPSPMSSTATMYPQPPGAQPRKSGGGKGPGKLVAGVALLALLLGGGAGGAAGYLVAGDATSGGAGNSLDAPQPAKQTGNAPAGSVESVAQKVLPSVVQLQVTGRAGSGEGSGFVISEDGYILTNNHVVQAAADGGQIQVAFQNGDKAKATIVGRDPTTDIAVVRAEGVSGLTPAELGRSDDLNVGQGVVAIGSPFSLAGTVTSGIVSSLHRPVSAGGGGGDQATVMDAVQTDAAINPGNSGGPLVNMSGQVIGINSAIYSPQSGGLPGQQSEGGNVGIGFAIPIDQARRTAEDIIDTGQAKQTYIGARVGNSPQGGAVLGEIEPDSPAEKAGLKPGDVITKIGDRPIEDANTLVAAIRTKAPNESVTFTLASGDTVDVTLGGKPVEAN</sequence>
<dbReference type="GO" id="GO:0006508">
    <property type="term" value="P:proteolysis"/>
    <property type="evidence" value="ECO:0007669"/>
    <property type="project" value="UniProtKB-KW"/>
</dbReference>
<evidence type="ECO:0000256" key="3">
    <source>
        <dbReference type="ARBA" id="ARBA00022801"/>
    </source>
</evidence>
<protein>
    <submittedName>
        <fullName evidence="7">Putative serine protease PepD</fullName>
    </submittedName>
</protein>
<keyword evidence="3" id="KW-0378">Hydrolase</keyword>
<dbReference type="PANTHER" id="PTHR22939">
    <property type="entry name" value="SERINE PROTEASE FAMILY S1C HTRA-RELATED"/>
    <property type="match status" value="1"/>
</dbReference>
<keyword evidence="2 7" id="KW-0645">Protease</keyword>
<dbReference type="Gene3D" id="2.30.42.10">
    <property type="match status" value="1"/>
</dbReference>
<dbReference type="InterPro" id="IPR001478">
    <property type="entry name" value="PDZ"/>
</dbReference>
<dbReference type="InterPro" id="IPR043504">
    <property type="entry name" value="Peptidase_S1_PA_chymotrypsin"/>
</dbReference>
<evidence type="ECO:0000259" key="6">
    <source>
        <dbReference type="PROSITE" id="PS50106"/>
    </source>
</evidence>
<evidence type="ECO:0000256" key="4">
    <source>
        <dbReference type="SAM" id="MobiDB-lite"/>
    </source>
</evidence>
<dbReference type="SUPFAM" id="SSF50156">
    <property type="entry name" value="PDZ domain-like"/>
    <property type="match status" value="1"/>
</dbReference>
<keyword evidence="5" id="KW-1133">Transmembrane helix</keyword>
<feature type="compositionally biased region" description="Low complexity" evidence="4">
    <location>
        <begin position="79"/>
        <end position="94"/>
    </location>
</feature>
<reference evidence="8" key="1">
    <citation type="submission" date="2016-10" db="EMBL/GenBank/DDBJ databases">
        <authorList>
            <person name="Varghese N."/>
            <person name="Submissions S."/>
        </authorList>
    </citation>
    <scope>NUCLEOTIDE SEQUENCE [LARGE SCALE GENOMIC DNA]</scope>
    <source>
        <strain evidence="8">CGMCC 4.3568</strain>
    </source>
</reference>
<feature type="compositionally biased region" description="Low complexity" evidence="4">
    <location>
        <begin position="36"/>
        <end position="56"/>
    </location>
</feature>
<dbReference type="EMBL" id="FOKG01000013">
    <property type="protein sequence ID" value="SFB48280.1"/>
    <property type="molecule type" value="Genomic_DNA"/>
</dbReference>
<organism evidence="7 8">
    <name type="scientific">Amycolatopsis marina</name>
    <dbReference type="NCBI Taxonomy" id="490629"/>
    <lineage>
        <taxon>Bacteria</taxon>
        <taxon>Bacillati</taxon>
        <taxon>Actinomycetota</taxon>
        <taxon>Actinomycetes</taxon>
        <taxon>Pseudonocardiales</taxon>
        <taxon>Pseudonocardiaceae</taxon>
        <taxon>Amycolatopsis</taxon>
    </lineage>
</organism>
<evidence type="ECO:0000313" key="7">
    <source>
        <dbReference type="EMBL" id="SFB48280.1"/>
    </source>
</evidence>
<dbReference type="PRINTS" id="PR00834">
    <property type="entry name" value="PROTEASES2C"/>
</dbReference>
<keyword evidence="5" id="KW-0812">Transmembrane</keyword>
<evidence type="ECO:0000256" key="1">
    <source>
        <dbReference type="ARBA" id="ARBA00010541"/>
    </source>
</evidence>
<gene>
    <name evidence="7" type="ORF">SAMN05216266_113119</name>
</gene>
<evidence type="ECO:0000313" key="8">
    <source>
        <dbReference type="Proteomes" id="UP000243799"/>
    </source>
</evidence>
<dbReference type="STRING" id="490629.SAMN05216266_113119"/>
<dbReference type="SMART" id="SM00228">
    <property type="entry name" value="PDZ"/>
    <property type="match status" value="1"/>
</dbReference>
<dbReference type="InterPro" id="IPR001940">
    <property type="entry name" value="Peptidase_S1C"/>
</dbReference>
<keyword evidence="5" id="KW-0472">Membrane</keyword>
<comment type="similarity">
    <text evidence="1">Belongs to the peptidase S1C family.</text>
</comment>
<dbReference type="Gene3D" id="2.40.10.10">
    <property type="entry name" value="Trypsin-like serine proteases"/>
    <property type="match status" value="2"/>
</dbReference>
<keyword evidence="8" id="KW-1185">Reference proteome</keyword>
<feature type="compositionally biased region" description="Polar residues" evidence="4">
    <location>
        <begin position="1"/>
        <end position="12"/>
    </location>
</feature>
<dbReference type="Proteomes" id="UP000243799">
    <property type="component" value="Unassembled WGS sequence"/>
</dbReference>
<dbReference type="InterPro" id="IPR041489">
    <property type="entry name" value="PDZ_6"/>
</dbReference>
<dbReference type="OrthoDB" id="9758917at2"/>
<dbReference type="SUPFAM" id="SSF50494">
    <property type="entry name" value="Trypsin-like serine proteases"/>
    <property type="match status" value="1"/>
</dbReference>
<accession>A0A1I1BIF9</accession>
<dbReference type="PANTHER" id="PTHR22939:SF129">
    <property type="entry name" value="SERINE PROTEASE HTRA2, MITOCHONDRIAL"/>
    <property type="match status" value="1"/>
</dbReference>
<evidence type="ECO:0000256" key="2">
    <source>
        <dbReference type="ARBA" id="ARBA00022670"/>
    </source>
</evidence>
<proteinExistence type="inferred from homology"/>
<dbReference type="InterPro" id="IPR036034">
    <property type="entry name" value="PDZ_sf"/>
</dbReference>
<evidence type="ECO:0000256" key="5">
    <source>
        <dbReference type="SAM" id="Phobius"/>
    </source>
</evidence>
<dbReference type="GO" id="GO:0004252">
    <property type="term" value="F:serine-type endopeptidase activity"/>
    <property type="evidence" value="ECO:0007669"/>
    <property type="project" value="InterPro"/>
</dbReference>
<feature type="region of interest" description="Disordered" evidence="4">
    <location>
        <begin position="1"/>
        <end position="128"/>
    </location>
</feature>
<dbReference type="AlphaFoldDB" id="A0A1I1BIF9"/>
<dbReference type="Pfam" id="PF13365">
    <property type="entry name" value="Trypsin_2"/>
    <property type="match status" value="1"/>
</dbReference>
<feature type="transmembrane region" description="Helical" evidence="5">
    <location>
        <begin position="132"/>
        <end position="156"/>
    </location>
</feature>